<organism evidence="2 3">
    <name type="scientific">Candidatus Thiodiazotropha lotti</name>
    <dbReference type="NCBI Taxonomy" id="2792787"/>
    <lineage>
        <taxon>Bacteria</taxon>
        <taxon>Pseudomonadati</taxon>
        <taxon>Pseudomonadota</taxon>
        <taxon>Gammaproteobacteria</taxon>
        <taxon>Chromatiales</taxon>
        <taxon>Sedimenticolaceae</taxon>
        <taxon>Candidatus Thiodiazotropha</taxon>
    </lineage>
</organism>
<protein>
    <submittedName>
        <fullName evidence="2">PepSY domain-containing protein</fullName>
    </submittedName>
</protein>
<dbReference type="Gene3D" id="3.10.450.40">
    <property type="match status" value="1"/>
</dbReference>
<proteinExistence type="predicted"/>
<comment type="caution">
    <text evidence="2">The sequence shown here is derived from an EMBL/GenBank/DDBJ whole genome shotgun (WGS) entry which is preliminary data.</text>
</comment>
<reference evidence="2" key="1">
    <citation type="journal article" date="2021" name="Proc. Natl. Acad. Sci. U.S.A.">
        <title>Global biogeography of chemosynthetic symbionts reveals both localized and globally distributed symbiont groups. .</title>
        <authorList>
            <person name="Osvatic J.T."/>
            <person name="Wilkins L.G.E."/>
            <person name="Leibrecht L."/>
            <person name="Leray M."/>
            <person name="Zauner S."/>
            <person name="Polzin J."/>
            <person name="Camacho Y."/>
            <person name="Gros O."/>
            <person name="van Gils J.A."/>
            <person name="Eisen J.A."/>
            <person name="Petersen J.M."/>
            <person name="Yuen B."/>
        </authorList>
    </citation>
    <scope>NUCLEOTIDE SEQUENCE</scope>
    <source>
        <strain evidence="2">MAGL173</strain>
    </source>
</reference>
<accession>A0A9E4K0B4</accession>
<feature type="domain" description="PepSY" evidence="1">
    <location>
        <begin position="42"/>
        <end position="98"/>
    </location>
</feature>
<gene>
    <name evidence="2" type="ORF">JAZ04_00295</name>
</gene>
<evidence type="ECO:0000313" key="3">
    <source>
        <dbReference type="Proteomes" id="UP000886687"/>
    </source>
</evidence>
<evidence type="ECO:0000313" key="2">
    <source>
        <dbReference type="EMBL" id="MCG7937281.1"/>
    </source>
</evidence>
<dbReference type="InterPro" id="IPR025711">
    <property type="entry name" value="PepSY"/>
</dbReference>
<dbReference type="Proteomes" id="UP000886687">
    <property type="component" value="Unassembled WGS sequence"/>
</dbReference>
<dbReference type="EMBL" id="JAEPDI010000001">
    <property type="protein sequence ID" value="MCG7937281.1"/>
    <property type="molecule type" value="Genomic_DNA"/>
</dbReference>
<dbReference type="Pfam" id="PF03413">
    <property type="entry name" value="PepSY"/>
    <property type="match status" value="1"/>
</dbReference>
<sequence length="103" mass="11933">MMFYRANMVLLLVVLFTASLLYADGDVGYQEARRLTQSGKIVPLTDLLRKIQAERPGRVIEVELERHGQTFLYEIEILDEQGMVWEYKLDAVNGELLELELED</sequence>
<evidence type="ECO:0000259" key="1">
    <source>
        <dbReference type="Pfam" id="PF03413"/>
    </source>
</evidence>
<name>A0A9E4K0B4_9GAMM</name>
<dbReference type="AlphaFoldDB" id="A0A9E4K0B4"/>